<dbReference type="eggNOG" id="COG0593">
    <property type="taxonomic scope" value="Bacteria"/>
</dbReference>
<feature type="domain" description="Hda lid" evidence="1">
    <location>
        <begin position="152"/>
        <end position="216"/>
    </location>
</feature>
<evidence type="ECO:0000313" key="3">
    <source>
        <dbReference type="Proteomes" id="UP000027170"/>
    </source>
</evidence>
<dbReference type="NCBIfam" id="NF006486">
    <property type="entry name" value="PRK08903.1-6"/>
    <property type="match status" value="1"/>
</dbReference>
<protein>
    <submittedName>
        <fullName evidence="2">Chromosomal replication initiator protein DnaA</fullName>
    </submittedName>
</protein>
<organism evidence="2 3">
    <name type="scientific">Snodgrassella communis</name>
    <dbReference type="NCBI Taxonomy" id="2946699"/>
    <lineage>
        <taxon>Bacteria</taxon>
        <taxon>Pseudomonadati</taxon>
        <taxon>Pseudomonadota</taxon>
        <taxon>Betaproteobacteria</taxon>
        <taxon>Neisseriales</taxon>
        <taxon>Neisseriaceae</taxon>
        <taxon>Snodgrassella</taxon>
    </lineage>
</organism>
<dbReference type="AlphaFoldDB" id="A0A066TCR4"/>
<dbReference type="NCBIfam" id="TIGR03420">
    <property type="entry name" value="DnaA_homol_Hda"/>
    <property type="match status" value="1"/>
</dbReference>
<dbReference type="Gene3D" id="1.10.8.60">
    <property type="match status" value="1"/>
</dbReference>
<dbReference type="GO" id="GO:0005886">
    <property type="term" value="C:plasma membrane"/>
    <property type="evidence" value="ECO:0007669"/>
    <property type="project" value="TreeGrafter"/>
</dbReference>
<dbReference type="EMBL" id="JFZV01000002">
    <property type="protein sequence ID" value="KDN15410.1"/>
    <property type="molecule type" value="Genomic_DNA"/>
</dbReference>
<dbReference type="InterPro" id="IPR017788">
    <property type="entry name" value="Hda"/>
</dbReference>
<dbReference type="InterPro" id="IPR027417">
    <property type="entry name" value="P-loop_NTPase"/>
</dbReference>
<proteinExistence type="predicted"/>
<dbReference type="InterPro" id="IPR055199">
    <property type="entry name" value="Hda_lid"/>
</dbReference>
<comment type="caution">
    <text evidence="2">The sequence shown here is derived from an EMBL/GenBank/DDBJ whole genome shotgun (WGS) entry which is preliminary data.</text>
</comment>
<sequence length="222" mass="25612">MNQLIFDFDDRSYPGFDKFLGHTNAELIYVLQQQADPFIFVWGEAGSGKSHLLKAWVAQAQSRGLKAEYVDAAREGLGYWLFDLDCVAVDQIELLSATEQQQLFSLFNHFRNSRHGNLLLSSAIPPQQLMIREDLRTRMAFCLVYEIKPLSDEEKFNALVGMADARQIPVDAEVIRYLLAHWRRDLDSLLLMLNTLNDYSLAQGRRITLTLLRQLLKQQEYV</sequence>
<evidence type="ECO:0000313" key="2">
    <source>
        <dbReference type="EMBL" id="KDN15410.1"/>
    </source>
</evidence>
<name>A0A066TCR4_9NEIS</name>
<dbReference type="SUPFAM" id="SSF52540">
    <property type="entry name" value="P-loop containing nucleoside triphosphate hydrolases"/>
    <property type="match status" value="1"/>
</dbReference>
<reference evidence="2 3" key="1">
    <citation type="submission" date="2014-03" db="EMBL/GenBank/DDBJ databases">
        <title>The genomes of two eusocial bee gut symbionts.</title>
        <authorList>
            <person name="Kwong W.K."/>
            <person name="Engel P."/>
            <person name="Koch H."/>
            <person name="Moran N.A."/>
        </authorList>
    </citation>
    <scope>NUCLEOTIDE SEQUENCE [LARGE SCALE GENOMIC DNA]</scope>
    <source>
        <strain evidence="3">wkB29</strain>
    </source>
</reference>
<dbReference type="GO" id="GO:0032297">
    <property type="term" value="P:negative regulation of DNA-templated DNA replication initiation"/>
    <property type="evidence" value="ECO:0007669"/>
    <property type="project" value="InterPro"/>
</dbReference>
<evidence type="ECO:0000259" key="1">
    <source>
        <dbReference type="Pfam" id="PF22688"/>
    </source>
</evidence>
<dbReference type="RefSeq" id="WP_037406498.1">
    <property type="nucleotide sequence ID" value="NZ_JFZV01000002.1"/>
</dbReference>
<dbReference type="Proteomes" id="UP000027170">
    <property type="component" value="Unassembled WGS sequence"/>
</dbReference>
<dbReference type="PANTHER" id="PTHR30050">
    <property type="entry name" value="CHROMOSOMAL REPLICATION INITIATOR PROTEIN DNAA"/>
    <property type="match status" value="1"/>
</dbReference>
<dbReference type="Pfam" id="PF22688">
    <property type="entry name" value="Hda_lid"/>
    <property type="match status" value="1"/>
</dbReference>
<dbReference type="GO" id="GO:0003688">
    <property type="term" value="F:DNA replication origin binding"/>
    <property type="evidence" value="ECO:0007669"/>
    <property type="project" value="TreeGrafter"/>
</dbReference>
<keyword evidence="3" id="KW-1185">Reference proteome</keyword>
<dbReference type="Gene3D" id="3.40.50.300">
    <property type="entry name" value="P-loop containing nucleotide triphosphate hydrolases"/>
    <property type="match status" value="1"/>
</dbReference>
<dbReference type="PANTHER" id="PTHR30050:SF5">
    <property type="entry name" value="DNAA REGULATORY INACTIVATOR HDA"/>
    <property type="match status" value="1"/>
</dbReference>
<dbReference type="OrthoDB" id="9784878at2"/>
<dbReference type="GO" id="GO:0006270">
    <property type="term" value="P:DNA replication initiation"/>
    <property type="evidence" value="ECO:0007669"/>
    <property type="project" value="TreeGrafter"/>
</dbReference>
<gene>
    <name evidence="2" type="ORF">SALWKB29_0514</name>
</gene>
<accession>A0A066TCR4</accession>